<feature type="repeat" description="TPR" evidence="3">
    <location>
        <begin position="38"/>
        <end position="71"/>
    </location>
</feature>
<dbReference type="EMBL" id="HBFR01037976">
    <property type="protein sequence ID" value="CAD8900473.1"/>
    <property type="molecule type" value="Transcribed_RNA"/>
</dbReference>
<keyword evidence="2 3" id="KW-0802">TPR repeat</keyword>
<feature type="repeat" description="TPR" evidence="3">
    <location>
        <begin position="72"/>
        <end position="105"/>
    </location>
</feature>
<dbReference type="InterPro" id="IPR018253">
    <property type="entry name" value="DnaJ_domain_CS"/>
</dbReference>
<dbReference type="SMART" id="SM00271">
    <property type="entry name" value="DnaJ"/>
    <property type="match status" value="1"/>
</dbReference>
<reference evidence="5" key="1">
    <citation type="submission" date="2021-01" db="EMBL/GenBank/DDBJ databases">
        <authorList>
            <person name="Corre E."/>
            <person name="Pelletier E."/>
            <person name="Niang G."/>
            <person name="Scheremetjew M."/>
            <person name="Finn R."/>
            <person name="Kale V."/>
            <person name="Holt S."/>
            <person name="Cochrane G."/>
            <person name="Meng A."/>
            <person name="Brown T."/>
            <person name="Cohen L."/>
        </authorList>
    </citation>
    <scope>NUCLEOTIDE SEQUENCE</scope>
    <source>
        <strain evidence="5">308</strain>
    </source>
</reference>
<dbReference type="SUPFAM" id="SSF48452">
    <property type="entry name" value="TPR-like"/>
    <property type="match status" value="2"/>
</dbReference>
<name>A0A7S1BWU5_9STRA</name>
<evidence type="ECO:0000256" key="3">
    <source>
        <dbReference type="PROSITE-ProRule" id="PRU00339"/>
    </source>
</evidence>
<dbReference type="PROSITE" id="PS50076">
    <property type="entry name" value="DNAJ_2"/>
    <property type="match status" value="1"/>
</dbReference>
<organism evidence="5">
    <name type="scientific">Corethron hystrix</name>
    <dbReference type="NCBI Taxonomy" id="216773"/>
    <lineage>
        <taxon>Eukaryota</taxon>
        <taxon>Sar</taxon>
        <taxon>Stramenopiles</taxon>
        <taxon>Ochrophyta</taxon>
        <taxon>Bacillariophyta</taxon>
        <taxon>Coscinodiscophyceae</taxon>
        <taxon>Corethrophycidae</taxon>
        <taxon>Corethrales</taxon>
        <taxon>Corethraceae</taxon>
        <taxon>Corethron</taxon>
    </lineage>
</organism>
<evidence type="ECO:0000259" key="4">
    <source>
        <dbReference type="PROSITE" id="PS50076"/>
    </source>
</evidence>
<keyword evidence="1" id="KW-0677">Repeat</keyword>
<feature type="domain" description="J" evidence="4">
    <location>
        <begin position="384"/>
        <end position="450"/>
    </location>
</feature>
<gene>
    <name evidence="5" type="ORF">CHYS00102_LOCUS27690</name>
</gene>
<feature type="repeat" description="TPR" evidence="3">
    <location>
        <begin position="331"/>
        <end position="364"/>
    </location>
</feature>
<dbReference type="InterPro" id="IPR036869">
    <property type="entry name" value="J_dom_sf"/>
</dbReference>
<feature type="repeat" description="TPR" evidence="3">
    <location>
        <begin position="213"/>
        <end position="246"/>
    </location>
</feature>
<dbReference type="InterPro" id="IPR001623">
    <property type="entry name" value="DnaJ_domain"/>
</dbReference>
<dbReference type="Gene3D" id="1.10.287.110">
    <property type="entry name" value="DnaJ domain"/>
    <property type="match status" value="1"/>
</dbReference>
<dbReference type="PANTHER" id="PTHR45188">
    <property type="entry name" value="DNAJ PROTEIN P58IPK HOMOLOG"/>
    <property type="match status" value="1"/>
</dbReference>
<evidence type="ECO:0000256" key="1">
    <source>
        <dbReference type="ARBA" id="ARBA00022737"/>
    </source>
</evidence>
<evidence type="ECO:0000256" key="2">
    <source>
        <dbReference type="ARBA" id="ARBA00022803"/>
    </source>
</evidence>
<dbReference type="Pfam" id="PF13432">
    <property type="entry name" value="TPR_16"/>
    <property type="match status" value="1"/>
</dbReference>
<evidence type="ECO:0000313" key="5">
    <source>
        <dbReference type="EMBL" id="CAD8900473.1"/>
    </source>
</evidence>
<dbReference type="PROSITE" id="PS50005">
    <property type="entry name" value="TPR"/>
    <property type="match status" value="4"/>
</dbReference>
<dbReference type="Pfam" id="PF13181">
    <property type="entry name" value="TPR_8"/>
    <property type="match status" value="2"/>
</dbReference>
<dbReference type="SMART" id="SM00028">
    <property type="entry name" value="TPR"/>
    <property type="match status" value="9"/>
</dbReference>
<dbReference type="SUPFAM" id="SSF46565">
    <property type="entry name" value="Chaperone J-domain"/>
    <property type="match status" value="1"/>
</dbReference>
<dbReference type="InterPro" id="IPR011990">
    <property type="entry name" value="TPR-like_helical_dom_sf"/>
</dbReference>
<dbReference type="PANTHER" id="PTHR45188:SF2">
    <property type="entry name" value="DNAJ HOMOLOG SUBFAMILY C MEMBER 7"/>
    <property type="match status" value="1"/>
</dbReference>
<protein>
    <recommendedName>
        <fullName evidence="4">J domain-containing protein</fullName>
    </recommendedName>
</protein>
<accession>A0A7S1BWU5</accession>
<dbReference type="Gene3D" id="1.25.40.10">
    <property type="entry name" value="Tetratricopeptide repeat domain"/>
    <property type="match status" value="1"/>
</dbReference>
<dbReference type="PRINTS" id="PR00625">
    <property type="entry name" value="JDOMAIN"/>
</dbReference>
<dbReference type="Pfam" id="PF00226">
    <property type="entry name" value="DnaJ"/>
    <property type="match status" value="1"/>
</dbReference>
<dbReference type="CDD" id="cd06257">
    <property type="entry name" value="DnaJ"/>
    <property type="match status" value="1"/>
</dbReference>
<dbReference type="AlphaFoldDB" id="A0A7S1BWU5"/>
<sequence>MEHHVHRPAVLSSAPSVVRFFVSLSIACLASSSETMSPGKLRQLGEVAFSSQRYEEALSYYGEAVKAEPENSTNYYKLFRVHQRMRRQNDALDDLTKAIQYTPDNVEYRKQRGKMYMSMGKCGEAAEDYNTVSGLTEEAMRAHSCKISIENAKMFHEREDWQNAFNAVNKALSFTDTSPELLMMRAKAALELDDYYSTVMDAGKVIKLDANNIDAYQLRGDAYFWLGEHEMSKNHYREALRSDPEHAGCKNGHKLIKKIDKKAKKADDAAAAGKHEEAIAMYEEAIGYVPNHLNFVRPTLQKKARLHSKIGQHDRAIEIAQNLLEVDDESADGYVLLGEVQLAAEKFEDAVRTYKQGYEETEDDVFKEKIQQAEAALKQSKTKNYYKILGVPRNADSKEIKKAYKKLAILYHPDKNMDNQEEAQKKFQEVAEANEVLSDDELRGKYDRGEDVFENQGGGGGGHGGGHRFHNMGGHHFFFHH</sequence>
<dbReference type="PROSITE" id="PS00636">
    <property type="entry name" value="DNAJ_1"/>
    <property type="match status" value="1"/>
</dbReference>
<dbReference type="InterPro" id="IPR019734">
    <property type="entry name" value="TPR_rpt"/>
</dbReference>
<proteinExistence type="predicted"/>